<name>C3TX32_9ABAC</name>
<proteinExistence type="predicted"/>
<accession>C3TX32</accession>
<evidence type="ECO:0000313" key="1">
    <source>
        <dbReference type="EMBL" id="ACO53574.1"/>
    </source>
</evidence>
<dbReference type="RefSeq" id="YP_002854734.1">
    <property type="nucleotide sequence ID" value="NC_012639.1"/>
</dbReference>
<dbReference type="Proteomes" id="UP000203846">
    <property type="component" value="Segment"/>
</dbReference>
<reference evidence="1 2" key="1">
    <citation type="journal article" date="2009" name="Virus Genes">
        <title>Morphology and genome of Euproctis pseudoconspersa nucleopolyhedrovirus.</title>
        <authorList>
            <person name="Tang X.D."/>
            <person name="Xiao Q."/>
            <person name="Ma X.C."/>
            <person name="Zhu Z.R."/>
            <person name="Zhang C.X."/>
        </authorList>
    </citation>
    <scope>NUCLEOTIDE SEQUENCE [LARGE SCALE GENOMIC DNA]</scope>
    <source>
        <strain evidence="1 2">Hangzhou</strain>
    </source>
</reference>
<organism evidence="1 2">
    <name type="scientific">Euproctis pseudoconspersa nucleopolyhedrovirus</name>
    <dbReference type="NCBI Taxonomy" id="307467"/>
    <lineage>
        <taxon>Viruses</taxon>
        <taxon>Viruses incertae sedis</taxon>
        <taxon>Naldaviricetes</taxon>
        <taxon>Lefavirales</taxon>
        <taxon>Baculoviridae</taxon>
        <taxon>Alphabaculovirus</taxon>
        <taxon>Alphabaculovirus eupseudoconspersae</taxon>
    </lineage>
</organism>
<keyword evidence="2" id="KW-1185">Reference proteome</keyword>
<protein>
    <submittedName>
        <fullName evidence="1">p43</fullName>
    </submittedName>
</protein>
<dbReference type="KEGG" id="vg:7804579"/>
<dbReference type="GeneID" id="7804579"/>
<evidence type="ECO:0000313" key="2">
    <source>
        <dbReference type="Proteomes" id="UP000203846"/>
    </source>
</evidence>
<dbReference type="EMBL" id="FJ227128">
    <property type="protein sequence ID" value="ACO53574.1"/>
    <property type="molecule type" value="Genomic_DNA"/>
</dbReference>
<sequence>MLRRIFGTEYVSTDGIYNFDDDRRKLRGLLFNAMFSERLRKRRDQWGLRKILPRAAKSHVGFLFYHIPVVDQEERLAKIRVNRKRQILKNYYQLLNNKRCSNIVIEDFKRIALKPRVRYNSSRAKQYLTAFIDLCLPNKRFRTPNMCAILEMIEFYDALRLNKDDVSSGVFKWMALIEEQHSSYAQLIYVIAFRVLTRLTYSKLSYHEINAFVVKISDILIKITKHKSTSEQLVKMWHLIFKSYVECGNRKPANYKINMYRSVFWYLYLNFYKLLKTDASLIIEVGFLAKKYQLYDLLAMYESSLKSLVQQTKTCLSLRDSALSQHLLSMGPIHKMSKDYAISFNFDYDFDFNKIVRSAQQIYKISSSDHSRDKLKSYKYKYSGWNSSSLNYQYFYNDDIIKNNLYYIMTDKNDKKYSYLYRIV</sequence>